<organism evidence="2 3">
    <name type="scientific">Alkalihalobacillus alcalophilus ATCC 27647 = CGMCC 1.3604</name>
    <dbReference type="NCBI Taxonomy" id="1218173"/>
    <lineage>
        <taxon>Bacteria</taxon>
        <taxon>Bacillati</taxon>
        <taxon>Bacillota</taxon>
        <taxon>Bacilli</taxon>
        <taxon>Bacillales</taxon>
        <taxon>Bacillaceae</taxon>
        <taxon>Alkalihalobacillus</taxon>
    </lineage>
</organism>
<feature type="transmembrane region" description="Helical" evidence="1">
    <location>
        <begin position="6"/>
        <end position="22"/>
    </location>
</feature>
<feature type="transmembrane region" description="Helical" evidence="1">
    <location>
        <begin position="29"/>
        <end position="49"/>
    </location>
</feature>
<dbReference type="RefSeq" id="WP_160173393.1">
    <property type="nucleotide sequence ID" value="NZ_ALPT02000019.1"/>
</dbReference>
<evidence type="ECO:0000313" key="2">
    <source>
        <dbReference type="EMBL" id="THG91502.1"/>
    </source>
</evidence>
<name>A0A4V3X8T1_ALKAL</name>
<gene>
    <name evidence="2" type="ORF">AJ85_04555</name>
</gene>
<evidence type="ECO:0000313" key="3">
    <source>
        <dbReference type="Proteomes" id="UP000297014"/>
    </source>
</evidence>
<proteinExistence type="predicted"/>
<evidence type="ECO:0000256" key="1">
    <source>
        <dbReference type="SAM" id="Phobius"/>
    </source>
</evidence>
<reference evidence="2 3" key="1">
    <citation type="submission" date="2014-01" db="EMBL/GenBank/DDBJ databases">
        <title>Draft genome sequencing of Bacillus alcalophilus CGMCC 1.3604.</title>
        <authorList>
            <person name="Yang J."/>
            <person name="Diao L."/>
            <person name="Yang S."/>
        </authorList>
    </citation>
    <scope>NUCLEOTIDE SEQUENCE [LARGE SCALE GENOMIC DNA]</scope>
    <source>
        <strain evidence="2 3">CGMCC 1.3604</strain>
    </source>
</reference>
<comment type="caution">
    <text evidence="2">The sequence shown here is derived from an EMBL/GenBank/DDBJ whole genome shotgun (WGS) entry which is preliminary data.</text>
</comment>
<keyword evidence="1" id="KW-1133">Transmembrane helix</keyword>
<dbReference type="Proteomes" id="UP000297014">
    <property type="component" value="Unassembled WGS sequence"/>
</dbReference>
<keyword evidence="1" id="KW-0472">Membrane</keyword>
<keyword evidence="1" id="KW-0812">Transmembrane</keyword>
<dbReference type="EMBL" id="JALP01000066">
    <property type="protein sequence ID" value="THG91502.1"/>
    <property type="molecule type" value="Genomic_DNA"/>
</dbReference>
<accession>A0A4V3X8T1</accession>
<dbReference type="AlphaFoldDB" id="A0A4V3X8T1"/>
<sequence>MGVLVMLFPIVSIILLVVSFFIRQKGIRTLTFCFGLGGIMVLIFFYFVFPLVP</sequence>
<protein>
    <submittedName>
        <fullName evidence="2">Uncharacterized protein</fullName>
    </submittedName>
</protein>